<feature type="region of interest" description="Disordered" evidence="1">
    <location>
        <begin position="204"/>
        <end position="284"/>
    </location>
</feature>
<dbReference type="STRING" id="133383.A0A1R0H4M9"/>
<comment type="caution">
    <text evidence="2">The sequence shown here is derived from an EMBL/GenBank/DDBJ whole genome shotgun (WGS) entry which is preliminary data.</text>
</comment>
<keyword evidence="3" id="KW-1185">Reference proteome</keyword>
<gene>
    <name evidence="2" type="ORF">AYI68_g1816</name>
</gene>
<evidence type="ECO:0000313" key="3">
    <source>
        <dbReference type="Proteomes" id="UP000187455"/>
    </source>
</evidence>
<dbReference type="Proteomes" id="UP000187455">
    <property type="component" value="Unassembled WGS sequence"/>
</dbReference>
<dbReference type="AlphaFoldDB" id="A0A1R0H4M9"/>
<evidence type="ECO:0000256" key="1">
    <source>
        <dbReference type="SAM" id="MobiDB-lite"/>
    </source>
</evidence>
<evidence type="ECO:0000313" key="2">
    <source>
        <dbReference type="EMBL" id="OLY84028.1"/>
    </source>
</evidence>
<accession>A0A1R0H4M9</accession>
<feature type="compositionally biased region" description="Polar residues" evidence="1">
    <location>
        <begin position="206"/>
        <end position="215"/>
    </location>
</feature>
<name>A0A1R0H4M9_9FUNG</name>
<reference evidence="2 3" key="1">
    <citation type="journal article" date="2016" name="Mol. Biol. Evol.">
        <title>Genome-Wide Survey of Gut Fungi (Harpellales) Reveals the First Horizontally Transferred Ubiquitin Gene from a Mosquito Host.</title>
        <authorList>
            <person name="Wang Y."/>
            <person name="White M.M."/>
            <person name="Kvist S."/>
            <person name="Moncalvo J.M."/>
        </authorList>
    </citation>
    <scope>NUCLEOTIDE SEQUENCE [LARGE SCALE GENOMIC DNA]</scope>
    <source>
        <strain evidence="2 3">ALG-7-W6</strain>
    </source>
</reference>
<evidence type="ECO:0008006" key="4">
    <source>
        <dbReference type="Google" id="ProtNLM"/>
    </source>
</evidence>
<sequence length="330" mass="38196">MVLSVLGYQNQVDCDDYLYKSSDSEDAKVINLDSDVSETEEKTKQKSKSLNIYVKDLSTLSNCEADEDFSEPFFIDEKASVVPTQVLVLDAKLEMDEDSQKSQNVDSDSDDSYNYLDDEKFKECPTIWRKYIEVEDFKPDDKDLVLCCYNCLGRNHLGDDCNRMRPRWSNCRDNTAFNMDNFPKPEVGRVYDFLGKTNGARKSTHLVYTSDSNDSSTERRREKRQSVFNRDRLGTSGFNDYDRSRGFGDRSDSYRHNPSHEGGHGSQWRPSSSNYGFQRNHQPSGNYHQPSFRLLCSPYTLLDVNDLTTKITTIRDWIRLEKGYETEEKA</sequence>
<organism evidence="2 3">
    <name type="scientific">Smittium mucronatum</name>
    <dbReference type="NCBI Taxonomy" id="133383"/>
    <lineage>
        <taxon>Eukaryota</taxon>
        <taxon>Fungi</taxon>
        <taxon>Fungi incertae sedis</taxon>
        <taxon>Zoopagomycota</taxon>
        <taxon>Kickxellomycotina</taxon>
        <taxon>Harpellomycetes</taxon>
        <taxon>Harpellales</taxon>
        <taxon>Legeriomycetaceae</taxon>
        <taxon>Smittium</taxon>
    </lineage>
</organism>
<feature type="compositionally biased region" description="Polar residues" evidence="1">
    <location>
        <begin position="268"/>
        <end position="284"/>
    </location>
</feature>
<dbReference type="Gene3D" id="4.10.60.10">
    <property type="entry name" value="Zinc finger, CCHC-type"/>
    <property type="match status" value="1"/>
</dbReference>
<dbReference type="EMBL" id="LSSL01000649">
    <property type="protein sequence ID" value="OLY84028.1"/>
    <property type="molecule type" value="Genomic_DNA"/>
</dbReference>
<feature type="compositionally biased region" description="Basic and acidic residues" evidence="1">
    <location>
        <begin position="240"/>
        <end position="263"/>
    </location>
</feature>
<proteinExistence type="predicted"/>
<protein>
    <recommendedName>
        <fullName evidence="4">CCHC-type domain-containing protein</fullName>
    </recommendedName>
</protein>